<accession>A0A1M5DJD9</accession>
<dbReference type="OrthoDB" id="1438113at2"/>
<dbReference type="InterPro" id="IPR011250">
    <property type="entry name" value="OMP/PagP_B-barrel"/>
</dbReference>
<dbReference type="SUPFAM" id="SSF56925">
    <property type="entry name" value="OMPA-like"/>
    <property type="match status" value="1"/>
</dbReference>
<dbReference type="RefSeq" id="WP_073364665.1">
    <property type="nucleotide sequence ID" value="NZ_FQVQ01000015.1"/>
</dbReference>
<evidence type="ECO:0000259" key="2">
    <source>
        <dbReference type="Pfam" id="PF13505"/>
    </source>
</evidence>
<keyword evidence="4" id="KW-1185">Reference proteome</keyword>
<organism evidence="3 4">
    <name type="scientific">Flavobacterium fontis</name>
    <dbReference type="NCBI Taxonomy" id="1124188"/>
    <lineage>
        <taxon>Bacteria</taxon>
        <taxon>Pseudomonadati</taxon>
        <taxon>Bacteroidota</taxon>
        <taxon>Flavobacteriia</taxon>
        <taxon>Flavobacteriales</taxon>
        <taxon>Flavobacteriaceae</taxon>
        <taxon>Flavobacterium</taxon>
    </lineage>
</organism>
<dbReference type="AlphaFoldDB" id="A0A1M5DJD9"/>
<reference evidence="3 4" key="1">
    <citation type="submission" date="2016-11" db="EMBL/GenBank/DDBJ databases">
        <authorList>
            <person name="Jaros S."/>
            <person name="Januszkiewicz K."/>
            <person name="Wedrychowicz H."/>
        </authorList>
    </citation>
    <scope>NUCLEOTIDE SEQUENCE [LARGE SCALE GENOMIC DNA]</scope>
    <source>
        <strain evidence="3 4">DSM 25660</strain>
    </source>
</reference>
<evidence type="ECO:0000256" key="1">
    <source>
        <dbReference type="ARBA" id="ARBA00022729"/>
    </source>
</evidence>
<evidence type="ECO:0000313" key="3">
    <source>
        <dbReference type="EMBL" id="SHF67004.1"/>
    </source>
</evidence>
<dbReference type="Gene3D" id="2.40.160.20">
    <property type="match status" value="1"/>
</dbReference>
<protein>
    <submittedName>
        <fullName evidence="3">Outer membrane protein beta-barrel domain-containing protein</fullName>
    </submittedName>
</protein>
<gene>
    <name evidence="3" type="ORF">SAMN05444377_11546</name>
</gene>
<dbReference type="STRING" id="1124188.SAMN05444377_11546"/>
<dbReference type="EMBL" id="FQVQ01000015">
    <property type="protein sequence ID" value="SHF67004.1"/>
    <property type="molecule type" value="Genomic_DNA"/>
</dbReference>
<feature type="domain" description="Outer membrane protein beta-barrel" evidence="2">
    <location>
        <begin position="16"/>
        <end position="200"/>
    </location>
</feature>
<name>A0A1M5DJD9_9FLAO</name>
<evidence type="ECO:0000313" key="4">
    <source>
        <dbReference type="Proteomes" id="UP000184147"/>
    </source>
</evidence>
<dbReference type="Proteomes" id="UP000184147">
    <property type="component" value="Unassembled WGS sequence"/>
</dbReference>
<sequence length="201" mass="22895">MFRYIKYSLFFIVGVLHAQEDIKTIEKPWRVGLHYVGNIRNENVFSASYNGVLGVDVSYVFAQTQGVDFRAAIDLHFLSGRDADRTFTRWAVNDMVMLNPTLGASFKLSSKFRPYAHIGVALFKIKSEIPRSSLQLNDPFDPVFTPGATLEQSKSFHALTLQAGWEWILFSDVQMRMGYTYLPIENNVNGHLLTFGLGYRL</sequence>
<proteinExistence type="predicted"/>
<dbReference type="Pfam" id="PF13505">
    <property type="entry name" value="OMP_b-brl"/>
    <property type="match status" value="1"/>
</dbReference>
<dbReference type="InterPro" id="IPR027385">
    <property type="entry name" value="Beta-barrel_OMP"/>
</dbReference>
<keyword evidence="1" id="KW-0732">Signal</keyword>